<feature type="binding site" evidence="2">
    <location>
        <position position="39"/>
    </location>
    <ligand>
        <name>CoA</name>
        <dbReference type="ChEBI" id="CHEBI:57287"/>
    </ligand>
</feature>
<dbReference type="PANTHER" id="PTHR38096:SF1">
    <property type="entry name" value="ENTEROBACTIN SYNTHASE COMPONENT D"/>
    <property type="match status" value="1"/>
</dbReference>
<feature type="binding site" evidence="3">
    <location>
        <position position="105"/>
    </location>
    <ligand>
        <name>Mg(2+)</name>
        <dbReference type="ChEBI" id="CHEBI:18420"/>
    </ligand>
</feature>
<evidence type="ECO:0000313" key="6">
    <source>
        <dbReference type="EMBL" id="TMQ65446.1"/>
    </source>
</evidence>
<evidence type="ECO:0000256" key="1">
    <source>
        <dbReference type="ARBA" id="ARBA00022679"/>
    </source>
</evidence>
<feature type="domain" description="4'-phosphopantetheinyl transferase N-terminal" evidence="5">
    <location>
        <begin position="27"/>
        <end position="94"/>
    </location>
</feature>
<dbReference type="Pfam" id="PF17837">
    <property type="entry name" value="4PPT_N"/>
    <property type="match status" value="1"/>
</dbReference>
<feature type="binding site" evidence="2">
    <location>
        <position position="163"/>
    </location>
    <ligand>
        <name>CoA</name>
        <dbReference type="ChEBI" id="CHEBI:57287"/>
    </ligand>
</feature>
<evidence type="ECO:0000313" key="7">
    <source>
        <dbReference type="Proteomes" id="UP000316609"/>
    </source>
</evidence>
<dbReference type="AlphaFoldDB" id="A0A538TP82"/>
<dbReference type="EMBL" id="VBOY01000071">
    <property type="protein sequence ID" value="TMQ65446.1"/>
    <property type="molecule type" value="Genomic_DNA"/>
</dbReference>
<accession>A0A538TP82</accession>
<dbReference type="GO" id="GO:0008897">
    <property type="term" value="F:holo-[acyl-carrier-protein] synthase activity"/>
    <property type="evidence" value="ECO:0007669"/>
    <property type="project" value="InterPro"/>
</dbReference>
<dbReference type="GO" id="GO:0009366">
    <property type="term" value="C:enterobactin synthetase complex"/>
    <property type="evidence" value="ECO:0007669"/>
    <property type="project" value="InterPro"/>
</dbReference>
<evidence type="ECO:0000256" key="2">
    <source>
        <dbReference type="PIRSR" id="PIRSR603542-1"/>
    </source>
</evidence>
<keyword evidence="1 6" id="KW-0808">Transferase</keyword>
<feature type="binding site" evidence="2">
    <location>
        <begin position="83"/>
        <end position="84"/>
    </location>
    <ligand>
        <name>CoA</name>
        <dbReference type="ChEBI" id="CHEBI:57287"/>
    </ligand>
</feature>
<feature type="binding site" evidence="2">
    <location>
        <position position="47"/>
    </location>
    <ligand>
        <name>CoA</name>
        <dbReference type="ChEBI" id="CHEBI:57287"/>
    </ligand>
</feature>
<protein>
    <submittedName>
        <fullName evidence="6">4'-phosphopantetheinyl transferase superfamily protein</fullName>
    </submittedName>
</protein>
<dbReference type="InterPro" id="IPR037143">
    <property type="entry name" value="4-PPantetheinyl_Trfase_dom_sf"/>
</dbReference>
<dbReference type="Proteomes" id="UP000316609">
    <property type="component" value="Unassembled WGS sequence"/>
</dbReference>
<feature type="binding site" evidence="2">
    <location>
        <position position="149"/>
    </location>
    <ligand>
        <name>CoA</name>
        <dbReference type="ChEBI" id="CHEBI:57287"/>
    </ligand>
</feature>
<evidence type="ECO:0000259" key="5">
    <source>
        <dbReference type="Pfam" id="PF17837"/>
    </source>
</evidence>
<dbReference type="InterPro" id="IPR003542">
    <property type="entry name" value="Enbac_synth_compD-like"/>
</dbReference>
<gene>
    <name evidence="6" type="ORF">E6K78_07645</name>
</gene>
<dbReference type="InterPro" id="IPR041354">
    <property type="entry name" value="4PPT_N"/>
</dbReference>
<dbReference type="PANTHER" id="PTHR38096">
    <property type="entry name" value="ENTEROBACTIN SYNTHASE COMPONENT D"/>
    <property type="match status" value="1"/>
</dbReference>
<dbReference type="GO" id="GO:0005886">
    <property type="term" value="C:plasma membrane"/>
    <property type="evidence" value="ECO:0007669"/>
    <property type="project" value="TreeGrafter"/>
</dbReference>
<dbReference type="PRINTS" id="PR01399">
    <property type="entry name" value="ENTSNTHTASED"/>
</dbReference>
<sequence>MIETLFPREVHTCCTTEEPDPGLLYPEEAECVRGVVPLRRREFAQGRLCARRALAELGIRNFPLLMKQDRSPVWPEAIVGSLSHSGGYCAVALARKCIIGGLGLDVDTAESLEEELVPLICGASEIARLEDSREADRGLLAKLVFSAKESVFKCVYPLTGVFLDFHDCEIELQQGAGSFSATLTNPRLPPPWKGRRLRGRFARGPKQLFTGIALSAESLR</sequence>
<name>A0A538TP82_UNCEI</name>
<organism evidence="6 7">
    <name type="scientific">Eiseniibacteriota bacterium</name>
    <dbReference type="NCBI Taxonomy" id="2212470"/>
    <lineage>
        <taxon>Bacteria</taxon>
        <taxon>Candidatus Eiseniibacteriota</taxon>
    </lineage>
</organism>
<feature type="binding site" evidence="2">
    <location>
        <position position="153"/>
    </location>
    <ligand>
        <name>CoA</name>
        <dbReference type="ChEBI" id="CHEBI:57287"/>
    </ligand>
</feature>
<proteinExistence type="predicted"/>
<dbReference type="GO" id="GO:0000287">
    <property type="term" value="F:magnesium ion binding"/>
    <property type="evidence" value="ECO:0007669"/>
    <property type="project" value="InterPro"/>
</dbReference>
<dbReference type="GO" id="GO:0009239">
    <property type="term" value="P:enterobactin biosynthetic process"/>
    <property type="evidence" value="ECO:0007669"/>
    <property type="project" value="InterPro"/>
</dbReference>
<feature type="domain" description="4'-phosphopantetheinyl transferase" evidence="4">
    <location>
        <begin position="102"/>
        <end position="189"/>
    </location>
</feature>
<feature type="binding site" evidence="2">
    <location>
        <position position="105"/>
    </location>
    <ligand>
        <name>CoA</name>
        <dbReference type="ChEBI" id="CHEBI:57287"/>
    </ligand>
</feature>
<dbReference type="InterPro" id="IPR008278">
    <property type="entry name" value="4-PPantetheinyl_Trfase_dom"/>
</dbReference>
<keyword evidence="3" id="KW-0460">Magnesium</keyword>
<dbReference type="SUPFAM" id="SSF56214">
    <property type="entry name" value="4'-phosphopantetheinyl transferase"/>
    <property type="match status" value="1"/>
</dbReference>
<dbReference type="Pfam" id="PF01648">
    <property type="entry name" value="ACPS"/>
    <property type="match status" value="1"/>
</dbReference>
<comment type="caution">
    <text evidence="6">The sequence shown here is derived from an EMBL/GenBank/DDBJ whole genome shotgun (WGS) entry which is preliminary data.</text>
</comment>
<comment type="cofactor">
    <cofactor evidence="3">
        <name>Mg(2+)</name>
        <dbReference type="ChEBI" id="CHEBI:18420"/>
    </cofactor>
</comment>
<evidence type="ECO:0000256" key="3">
    <source>
        <dbReference type="PIRSR" id="PIRSR603542-2"/>
    </source>
</evidence>
<reference evidence="6 7" key="1">
    <citation type="journal article" date="2019" name="Nat. Microbiol.">
        <title>Mediterranean grassland soil C-N compound turnover is dependent on rainfall and depth, and is mediated by genomically divergent microorganisms.</title>
        <authorList>
            <person name="Diamond S."/>
            <person name="Andeer P.F."/>
            <person name="Li Z."/>
            <person name="Crits-Christoph A."/>
            <person name="Burstein D."/>
            <person name="Anantharaman K."/>
            <person name="Lane K.R."/>
            <person name="Thomas B.C."/>
            <person name="Pan C."/>
            <person name="Northen T.R."/>
            <person name="Banfield J.F."/>
        </authorList>
    </citation>
    <scope>NUCLEOTIDE SEQUENCE [LARGE SCALE GENOMIC DNA]</scope>
    <source>
        <strain evidence="6">WS_8</strain>
    </source>
</reference>
<dbReference type="Gene3D" id="3.90.470.20">
    <property type="entry name" value="4'-phosphopantetheinyl transferase domain"/>
    <property type="match status" value="1"/>
</dbReference>
<evidence type="ECO:0000259" key="4">
    <source>
        <dbReference type="Pfam" id="PF01648"/>
    </source>
</evidence>
<keyword evidence="3" id="KW-0479">Metal-binding</keyword>